<dbReference type="SUPFAM" id="SSF48452">
    <property type="entry name" value="TPR-like"/>
    <property type="match status" value="1"/>
</dbReference>
<dbReference type="EMBL" id="KN847898">
    <property type="protein sequence ID" value="KIR42380.1"/>
    <property type="molecule type" value="Genomic_DNA"/>
</dbReference>
<dbReference type="GO" id="GO:0072546">
    <property type="term" value="C:EMC complex"/>
    <property type="evidence" value="ECO:0007669"/>
    <property type="project" value="UniProtKB-UniRule"/>
</dbReference>
<keyword evidence="2" id="KW-0256">Endoplasmic reticulum</keyword>
<accession>A0A0D0VC15</accession>
<dbReference type="InterPro" id="IPR039856">
    <property type="entry name" value="EMC2-like"/>
</dbReference>
<evidence type="ECO:0000256" key="2">
    <source>
        <dbReference type="RuleBase" id="RU367091"/>
    </source>
</evidence>
<comment type="subcellular location">
    <subcellularLocation>
        <location evidence="2">Endoplasmic reticulum membrane</location>
        <topology evidence="2">Peripheral membrane protein</topology>
        <orientation evidence="2">Cytoplasmic side</orientation>
    </subcellularLocation>
</comment>
<evidence type="ECO:0000313" key="3">
    <source>
        <dbReference type="EMBL" id="KIR42380.1"/>
    </source>
</evidence>
<proteinExistence type="inferred from homology"/>
<evidence type="ECO:0000256" key="1">
    <source>
        <dbReference type="ARBA" id="ARBA00022803"/>
    </source>
</evidence>
<dbReference type="AlphaFoldDB" id="A0A0D0VC15"/>
<dbReference type="OrthoDB" id="124397at2759"/>
<dbReference type="InterPro" id="IPR011990">
    <property type="entry name" value="TPR-like_helical_dom_sf"/>
</dbReference>
<evidence type="ECO:0000313" key="4">
    <source>
        <dbReference type="Proteomes" id="UP000053392"/>
    </source>
</evidence>
<comment type="subunit">
    <text evidence="2">Component of the ER membrane protein complex (EMC).</text>
</comment>
<comment type="function">
    <text evidence="2">Part of the endoplasmic reticulum membrane protein complex (EMC) that enables the energy-independent insertion into endoplasmic reticulum membranes of newly synthesized membrane proteins.</text>
</comment>
<protein>
    <recommendedName>
        <fullName evidence="2">ER membrane protein complex subunit 2</fullName>
    </recommendedName>
</protein>
<reference evidence="3 4" key="1">
    <citation type="submission" date="2015-01" db="EMBL/GenBank/DDBJ databases">
        <title>The Genome Sequence of Cryptococcus gattii Ram5.</title>
        <authorList>
            <consortium name="The Broad Institute Genomics Platform"/>
            <person name="Cuomo C."/>
            <person name="Litvintseva A."/>
            <person name="Chen Y."/>
            <person name="Heitman J."/>
            <person name="Sun S."/>
            <person name="Springer D."/>
            <person name="Dromer F."/>
            <person name="Young S."/>
            <person name="Zeng Q."/>
            <person name="Gargeya S."/>
            <person name="Abouelleil A."/>
            <person name="Alvarado L."/>
            <person name="Chapman S.B."/>
            <person name="Gainer-Dewar J."/>
            <person name="Goldberg J."/>
            <person name="Griggs A."/>
            <person name="Gujja S."/>
            <person name="Hansen M."/>
            <person name="Howarth C."/>
            <person name="Imamovic A."/>
            <person name="Larimer J."/>
            <person name="Murphy C."/>
            <person name="Naylor J."/>
            <person name="Pearson M."/>
            <person name="Priest M."/>
            <person name="Roberts A."/>
            <person name="Saif S."/>
            <person name="Shea T."/>
            <person name="Sykes S."/>
            <person name="Wortman J."/>
            <person name="Nusbaum C."/>
            <person name="Birren B."/>
        </authorList>
    </citation>
    <scope>NUCLEOTIDE SEQUENCE [LARGE SCALE GENOMIC DNA]</scope>
    <source>
        <strain evidence="3 4">Ram5</strain>
    </source>
</reference>
<keyword evidence="2" id="KW-0472">Membrane</keyword>
<dbReference type="PANTHER" id="PTHR12760">
    <property type="entry name" value="TETRATRICOPEPTIDE REPEAT PROTEIN"/>
    <property type="match status" value="1"/>
</dbReference>
<dbReference type="Gene3D" id="1.25.40.10">
    <property type="entry name" value="Tetratricopeptide repeat domain"/>
    <property type="match status" value="2"/>
</dbReference>
<keyword evidence="1" id="KW-0802">TPR repeat</keyword>
<sequence>MPKSDLEQLAEWRTLGARYSEETVQLAKRVLSSGNAGDQEWAVREQLAIAALDLGQTQLASEQIETLYGKFPGSPRVRILDGLKFEADGDVSRASMVYEALLKEDETNITAHQRIISLALPSPSAISSLLSYLDIFYSDPAAWSLLSDLYSEQGLYSQALGALGHLSIINSWDDGVVRRCGEVAYTLGDYHLALKYFLRAAEMQGGKEANVNSRRTRTWWGIKLAIQRLLDSLNLETSVPEDLQTSEKQLRLLDELATQRLLDAGGQGVNVRRKVLYEEALTR</sequence>
<gene>
    <name evidence="3" type="ORF">I313_01604</name>
</gene>
<dbReference type="HOGENOM" id="CLU_052388_1_2_1"/>
<name>A0A0D0VC15_9TREE</name>
<organism evidence="3 4">
    <name type="scientific">Cryptococcus deuterogattii Ram5</name>
    <dbReference type="NCBI Taxonomy" id="1296110"/>
    <lineage>
        <taxon>Eukaryota</taxon>
        <taxon>Fungi</taxon>
        <taxon>Dikarya</taxon>
        <taxon>Basidiomycota</taxon>
        <taxon>Agaricomycotina</taxon>
        <taxon>Tremellomycetes</taxon>
        <taxon>Tremellales</taxon>
        <taxon>Cryptococcaceae</taxon>
        <taxon>Cryptococcus</taxon>
        <taxon>Cryptococcus gattii species complex</taxon>
    </lineage>
</organism>
<comment type="similarity">
    <text evidence="2">Belongs to the EMC2 family.</text>
</comment>
<dbReference type="Proteomes" id="UP000053392">
    <property type="component" value="Unassembled WGS sequence"/>
</dbReference>
<keyword evidence="4" id="KW-1185">Reference proteome</keyword>